<evidence type="ECO:0000313" key="1">
    <source>
        <dbReference type="EMBL" id="EJD37902.1"/>
    </source>
</evidence>
<dbReference type="InParanoid" id="J0WV12"/>
<protein>
    <submittedName>
        <fullName evidence="1">Uncharacterized protein</fullName>
    </submittedName>
</protein>
<dbReference type="Proteomes" id="UP000006514">
    <property type="component" value="Unassembled WGS sequence"/>
</dbReference>
<reference evidence="2" key="1">
    <citation type="journal article" date="2012" name="Science">
        <title>The Paleozoic origin of enzymatic lignin decomposition reconstructed from 31 fungal genomes.</title>
        <authorList>
            <person name="Floudas D."/>
            <person name="Binder M."/>
            <person name="Riley R."/>
            <person name="Barry K."/>
            <person name="Blanchette R.A."/>
            <person name="Henrissat B."/>
            <person name="Martinez A.T."/>
            <person name="Otillar R."/>
            <person name="Spatafora J.W."/>
            <person name="Yadav J.S."/>
            <person name="Aerts A."/>
            <person name="Benoit I."/>
            <person name="Boyd A."/>
            <person name="Carlson A."/>
            <person name="Copeland A."/>
            <person name="Coutinho P.M."/>
            <person name="de Vries R.P."/>
            <person name="Ferreira P."/>
            <person name="Findley K."/>
            <person name="Foster B."/>
            <person name="Gaskell J."/>
            <person name="Glotzer D."/>
            <person name="Gorecki P."/>
            <person name="Heitman J."/>
            <person name="Hesse C."/>
            <person name="Hori C."/>
            <person name="Igarashi K."/>
            <person name="Jurgens J.A."/>
            <person name="Kallen N."/>
            <person name="Kersten P."/>
            <person name="Kohler A."/>
            <person name="Kuees U."/>
            <person name="Kumar T.K.A."/>
            <person name="Kuo A."/>
            <person name="LaButti K."/>
            <person name="Larrondo L.F."/>
            <person name="Lindquist E."/>
            <person name="Ling A."/>
            <person name="Lombard V."/>
            <person name="Lucas S."/>
            <person name="Lundell T."/>
            <person name="Martin R."/>
            <person name="McLaughlin D.J."/>
            <person name="Morgenstern I."/>
            <person name="Morin E."/>
            <person name="Murat C."/>
            <person name="Nagy L.G."/>
            <person name="Nolan M."/>
            <person name="Ohm R.A."/>
            <person name="Patyshakuliyeva A."/>
            <person name="Rokas A."/>
            <person name="Ruiz-Duenas F.J."/>
            <person name="Sabat G."/>
            <person name="Salamov A."/>
            <person name="Samejima M."/>
            <person name="Schmutz J."/>
            <person name="Slot J.C."/>
            <person name="St John F."/>
            <person name="Stenlid J."/>
            <person name="Sun H."/>
            <person name="Sun S."/>
            <person name="Syed K."/>
            <person name="Tsang A."/>
            <person name="Wiebenga A."/>
            <person name="Young D."/>
            <person name="Pisabarro A."/>
            <person name="Eastwood D.C."/>
            <person name="Martin F."/>
            <person name="Cullen D."/>
            <person name="Grigoriev I.V."/>
            <person name="Hibbett D.S."/>
        </authorList>
    </citation>
    <scope>NUCLEOTIDE SEQUENCE [LARGE SCALE GENOMIC DNA]</scope>
    <source>
        <strain evidence="2">TFB10046</strain>
    </source>
</reference>
<keyword evidence="2" id="KW-1185">Reference proteome</keyword>
<dbReference type="KEGG" id="adl:AURDEDRAFT_173041"/>
<sequence>MIQQHHGESNVRQRFTDASFSPSTSALGSGVVPVDSASWNKELNANASRIEGWRKTRSYEHCATDFAAQMEHSQFCGVDVTHHLACLLSPCFVQEVSEPAALVPASHSSLEQLALWLPGQVEGVRASTVGLLNQS</sequence>
<dbReference type="EMBL" id="JH687833">
    <property type="protein sequence ID" value="EJD37902.1"/>
    <property type="molecule type" value="Genomic_DNA"/>
</dbReference>
<organism evidence="1 2">
    <name type="scientific">Auricularia subglabra (strain TFB-10046 / SS5)</name>
    <name type="common">White-rot fungus</name>
    <name type="synonym">Auricularia delicata (strain TFB10046)</name>
    <dbReference type="NCBI Taxonomy" id="717982"/>
    <lineage>
        <taxon>Eukaryota</taxon>
        <taxon>Fungi</taxon>
        <taxon>Dikarya</taxon>
        <taxon>Basidiomycota</taxon>
        <taxon>Agaricomycotina</taxon>
        <taxon>Agaricomycetes</taxon>
        <taxon>Auriculariales</taxon>
        <taxon>Auriculariaceae</taxon>
        <taxon>Auricularia</taxon>
    </lineage>
</organism>
<proteinExistence type="predicted"/>
<name>J0WV12_AURST</name>
<evidence type="ECO:0000313" key="2">
    <source>
        <dbReference type="Proteomes" id="UP000006514"/>
    </source>
</evidence>
<dbReference type="OrthoDB" id="66409at2759"/>
<accession>J0WV12</accession>
<dbReference type="AlphaFoldDB" id="J0WV12"/>
<gene>
    <name evidence="1" type="ORF">AURDEDRAFT_173041</name>
</gene>